<evidence type="ECO:0000259" key="4">
    <source>
        <dbReference type="PROSITE" id="PS51031"/>
    </source>
</evidence>
<dbReference type="InterPro" id="IPR004210">
    <property type="entry name" value="BESS_motif"/>
</dbReference>
<evidence type="ECO:0000313" key="5">
    <source>
        <dbReference type="EMBL" id="PAV80248.1"/>
    </source>
</evidence>
<feature type="domain" description="BESS" evidence="4">
    <location>
        <begin position="322"/>
        <end position="361"/>
    </location>
</feature>
<comment type="subcellular location">
    <subcellularLocation>
        <location evidence="1">Nucleus</location>
    </subcellularLocation>
</comment>
<dbReference type="SMART" id="SM00595">
    <property type="entry name" value="MADF"/>
    <property type="match status" value="1"/>
</dbReference>
<evidence type="ECO:0000256" key="1">
    <source>
        <dbReference type="PROSITE-ProRule" id="PRU00371"/>
    </source>
</evidence>
<dbReference type="EMBL" id="LIAE01007297">
    <property type="protein sequence ID" value="PAV80248.1"/>
    <property type="molecule type" value="Genomic_DNA"/>
</dbReference>
<dbReference type="AlphaFoldDB" id="A0A2A2L251"/>
<dbReference type="GO" id="GO:0006357">
    <property type="term" value="P:regulation of transcription by RNA polymerase II"/>
    <property type="evidence" value="ECO:0007669"/>
    <property type="project" value="TreeGrafter"/>
</dbReference>
<feature type="region of interest" description="Disordered" evidence="2">
    <location>
        <begin position="1"/>
        <end position="27"/>
    </location>
</feature>
<dbReference type="GO" id="GO:0003677">
    <property type="term" value="F:DNA binding"/>
    <property type="evidence" value="ECO:0007669"/>
    <property type="project" value="InterPro"/>
</dbReference>
<dbReference type="PROSITE" id="PS51029">
    <property type="entry name" value="MADF"/>
    <property type="match status" value="1"/>
</dbReference>
<gene>
    <name evidence="5" type="ORF">WR25_11963</name>
</gene>
<evidence type="ECO:0000259" key="3">
    <source>
        <dbReference type="PROSITE" id="PS51029"/>
    </source>
</evidence>
<accession>A0A2A2L251</accession>
<reference evidence="5 6" key="1">
    <citation type="journal article" date="2017" name="Curr. Biol.">
        <title>Genome architecture and evolution of a unichromosomal asexual nematode.</title>
        <authorList>
            <person name="Fradin H."/>
            <person name="Zegar C."/>
            <person name="Gutwein M."/>
            <person name="Lucas J."/>
            <person name="Kovtun M."/>
            <person name="Corcoran D."/>
            <person name="Baugh L.R."/>
            <person name="Kiontke K."/>
            <person name="Gunsalus K."/>
            <person name="Fitch D.H."/>
            <person name="Piano F."/>
        </authorList>
    </citation>
    <scope>NUCLEOTIDE SEQUENCE [LARGE SCALE GENOMIC DNA]</scope>
    <source>
        <strain evidence="5">PF1309</strain>
    </source>
</reference>
<keyword evidence="6" id="KW-1185">Reference proteome</keyword>
<dbReference type="PANTHER" id="PTHR12243">
    <property type="entry name" value="MADF DOMAIN TRANSCRIPTION FACTOR"/>
    <property type="match status" value="1"/>
</dbReference>
<organism evidence="5 6">
    <name type="scientific">Diploscapter pachys</name>
    <dbReference type="NCBI Taxonomy" id="2018661"/>
    <lineage>
        <taxon>Eukaryota</taxon>
        <taxon>Metazoa</taxon>
        <taxon>Ecdysozoa</taxon>
        <taxon>Nematoda</taxon>
        <taxon>Chromadorea</taxon>
        <taxon>Rhabditida</taxon>
        <taxon>Rhabditina</taxon>
        <taxon>Rhabditomorpha</taxon>
        <taxon>Rhabditoidea</taxon>
        <taxon>Rhabditidae</taxon>
        <taxon>Diploscapter</taxon>
    </lineage>
</organism>
<dbReference type="OrthoDB" id="5984255at2759"/>
<proteinExistence type="predicted"/>
<keyword evidence="1" id="KW-0539">Nucleus</keyword>
<dbReference type="Proteomes" id="UP000218231">
    <property type="component" value="Unassembled WGS sequence"/>
</dbReference>
<feature type="domain" description="MADF" evidence="3">
    <location>
        <begin position="143"/>
        <end position="227"/>
    </location>
</feature>
<evidence type="ECO:0000256" key="2">
    <source>
        <dbReference type="SAM" id="MobiDB-lite"/>
    </source>
</evidence>
<dbReference type="Pfam" id="PF10545">
    <property type="entry name" value="MADF_DNA_bdg"/>
    <property type="match status" value="1"/>
</dbReference>
<dbReference type="InterPro" id="IPR006578">
    <property type="entry name" value="MADF-dom"/>
</dbReference>
<protein>
    <recommendedName>
        <fullName evidence="7">MADF domain-containing protein</fullName>
    </recommendedName>
</protein>
<feature type="compositionally biased region" description="Low complexity" evidence="2">
    <location>
        <begin position="9"/>
        <end position="18"/>
    </location>
</feature>
<dbReference type="GO" id="GO:0005667">
    <property type="term" value="C:transcription regulator complex"/>
    <property type="evidence" value="ECO:0007669"/>
    <property type="project" value="TreeGrafter"/>
</dbReference>
<dbReference type="PROSITE" id="PS51031">
    <property type="entry name" value="BESS"/>
    <property type="match status" value="1"/>
</dbReference>
<name>A0A2A2L251_9BILA</name>
<dbReference type="PANTHER" id="PTHR12243:SF66">
    <property type="entry name" value="MADF DOMAIN-CONTAINING PROTEIN"/>
    <property type="match status" value="1"/>
</dbReference>
<evidence type="ECO:0008006" key="7">
    <source>
        <dbReference type="Google" id="ProtNLM"/>
    </source>
</evidence>
<comment type="caution">
    <text evidence="5">The sequence shown here is derived from an EMBL/GenBank/DDBJ whole genome shotgun (WGS) entry which is preliminary data.</text>
</comment>
<sequence>MSQPPPPYYNSQPGYYPQTQSAYPPPTYPQGTYYPNQQPQVVYVDRRPPPDDNTCWLYSLLALCCGCFLAGDRKIWSTTGCRMSDNSEDLEEQKDATQLSQAGASVGSSSVAFDEDTLKELSSLLMAGRGALRADETPMFNMRLIAEVKARNFLYNQSDEGYNLIAWRNAAWVEIAEALESTPDHVKTRWKTLRDRYKKEEKKERLTGKPSSWVFQKPLRFIQSHVKDKYPNDEEASIAKDEEKDEQVSPMEAAISFIEQEIIKTTAESTQEAKRASFPDVSSDLLLPVAGPKRPRMSLTEPGLLASSRPSPLSSNWQRIDDEEDEMFARMITLKLAKLEARNKEKAKMRILQILFEAQFGVNSDA</sequence>
<dbReference type="InterPro" id="IPR039353">
    <property type="entry name" value="TF_Adf1"/>
</dbReference>
<dbReference type="GO" id="GO:0005634">
    <property type="term" value="C:nucleus"/>
    <property type="evidence" value="ECO:0007669"/>
    <property type="project" value="UniProtKB-SubCell"/>
</dbReference>
<dbReference type="STRING" id="2018661.A0A2A2L251"/>
<evidence type="ECO:0000313" key="6">
    <source>
        <dbReference type="Proteomes" id="UP000218231"/>
    </source>
</evidence>